<dbReference type="SUPFAM" id="SSF160631">
    <property type="entry name" value="SMI1/KNR4-like"/>
    <property type="match status" value="1"/>
</dbReference>
<name>A0A543IWW2_9ACTN</name>
<evidence type="ECO:0000256" key="1">
    <source>
        <dbReference type="SAM" id="MobiDB-lite"/>
    </source>
</evidence>
<dbReference type="Proteomes" id="UP000319213">
    <property type="component" value="Unassembled WGS sequence"/>
</dbReference>
<dbReference type="Gene3D" id="3.40.1580.10">
    <property type="entry name" value="SMI1/KNR4-like"/>
    <property type="match status" value="1"/>
</dbReference>
<dbReference type="Pfam" id="PF09346">
    <property type="entry name" value="SMI1_KNR4"/>
    <property type="match status" value="1"/>
</dbReference>
<feature type="region of interest" description="Disordered" evidence="1">
    <location>
        <begin position="1"/>
        <end position="48"/>
    </location>
</feature>
<keyword evidence="4" id="KW-1185">Reference proteome</keyword>
<reference evidence="3 4" key="1">
    <citation type="submission" date="2019-06" db="EMBL/GenBank/DDBJ databases">
        <title>Sequencing the genomes of 1000 actinobacteria strains.</title>
        <authorList>
            <person name="Klenk H.-P."/>
        </authorList>
    </citation>
    <scope>NUCLEOTIDE SEQUENCE [LARGE SCALE GENOMIC DNA]</scope>
    <source>
        <strain evidence="3 4">DSM 43186</strain>
    </source>
</reference>
<evidence type="ECO:0000313" key="4">
    <source>
        <dbReference type="Proteomes" id="UP000319213"/>
    </source>
</evidence>
<organism evidence="3 4">
    <name type="scientific">Thermopolyspora flexuosa</name>
    <dbReference type="NCBI Taxonomy" id="103836"/>
    <lineage>
        <taxon>Bacteria</taxon>
        <taxon>Bacillati</taxon>
        <taxon>Actinomycetota</taxon>
        <taxon>Actinomycetes</taxon>
        <taxon>Streptosporangiales</taxon>
        <taxon>Streptosporangiaceae</taxon>
        <taxon>Thermopolyspora</taxon>
    </lineage>
</organism>
<dbReference type="InterPro" id="IPR018958">
    <property type="entry name" value="Knr4/Smi1-like_dom"/>
</dbReference>
<gene>
    <name evidence="3" type="ORF">FHX40_1761</name>
</gene>
<protein>
    <submittedName>
        <fullName evidence="3">SMI1/KNR4 family protein SUKH-1</fullName>
    </submittedName>
</protein>
<dbReference type="SMART" id="SM00860">
    <property type="entry name" value="SMI1_KNR4"/>
    <property type="match status" value="1"/>
</dbReference>
<comment type="caution">
    <text evidence="3">The sequence shown here is derived from an EMBL/GenBank/DDBJ whole genome shotgun (WGS) entry which is preliminary data.</text>
</comment>
<proteinExistence type="predicted"/>
<dbReference type="RefSeq" id="WP_170198772.1">
    <property type="nucleotide sequence ID" value="NZ_BMPV01000007.1"/>
</dbReference>
<dbReference type="InterPro" id="IPR037883">
    <property type="entry name" value="Knr4/Smi1-like_sf"/>
</dbReference>
<sequence>MSTRNERSELSPASHQVAGDADRSALNADSGLPPPATEAEIARHEARLGTELPPSYRRFLLSSNGLGNDEEDSRLLGIEEVGWLRDIDPSVAESWSEPRSGDSWSVPDELYFVYGPEQDPIHLRREYVSDTLLIGYWDDGVVLLNPHVKTPEGEWEAWHLAPWLPGATRYRSFQELIEDRLGGRS</sequence>
<evidence type="ECO:0000259" key="2">
    <source>
        <dbReference type="SMART" id="SM00860"/>
    </source>
</evidence>
<evidence type="ECO:0000313" key="3">
    <source>
        <dbReference type="EMBL" id="TQM75065.1"/>
    </source>
</evidence>
<dbReference type="EMBL" id="VFPQ01000001">
    <property type="protein sequence ID" value="TQM75065.1"/>
    <property type="molecule type" value="Genomic_DNA"/>
</dbReference>
<feature type="domain" description="Knr4/Smi1-like" evidence="2">
    <location>
        <begin position="35"/>
        <end position="179"/>
    </location>
</feature>
<accession>A0A543IWW2</accession>
<dbReference type="AlphaFoldDB" id="A0A543IWW2"/>